<evidence type="ECO:0000313" key="2">
    <source>
        <dbReference type="Proteomes" id="UP001056756"/>
    </source>
</evidence>
<protein>
    <submittedName>
        <fullName evidence="1">Uncharacterized protein</fullName>
    </submittedName>
</protein>
<dbReference type="KEGG" id="plig:NAG76_04110"/>
<proteinExistence type="predicted"/>
<sequence>MRRPIIGTNHNVHVDFQINRNTKTTVELQPLMVEKLLRQKRSTSYVDTVTKLDATGVHCRKEDIEKMIEELKNQFPELLEHQLPIGIVSKCYLGKPYEVHTLDTQLQIVEHYKLGSVLPNGMEKARVLAMNPNYVFVEVFTSYICAVTKDGQTSMVKG</sequence>
<accession>A0A9J6ZHC3</accession>
<organism evidence="1 2">
    <name type="scientific">Candidatus Pristimantibacillus lignocellulolyticus</name>
    <dbReference type="NCBI Taxonomy" id="2994561"/>
    <lineage>
        <taxon>Bacteria</taxon>
        <taxon>Bacillati</taxon>
        <taxon>Bacillota</taxon>
        <taxon>Bacilli</taxon>
        <taxon>Bacillales</taxon>
        <taxon>Paenibacillaceae</taxon>
        <taxon>Candidatus Pristimantibacillus</taxon>
    </lineage>
</organism>
<dbReference type="Proteomes" id="UP001056756">
    <property type="component" value="Chromosome"/>
</dbReference>
<dbReference type="AlphaFoldDB" id="A0A9J6ZHC3"/>
<dbReference type="EMBL" id="CP097899">
    <property type="protein sequence ID" value="URN95452.1"/>
    <property type="molecule type" value="Genomic_DNA"/>
</dbReference>
<evidence type="ECO:0000313" key="1">
    <source>
        <dbReference type="EMBL" id="URN95452.1"/>
    </source>
</evidence>
<name>A0A9J6ZHC3_9BACL</name>
<reference evidence="1" key="1">
    <citation type="submission" date="2022-05" db="EMBL/GenBank/DDBJ databases">
        <title>Novel bacterial taxa in a minimal lignocellulolytic consortium and its capacity to transform plastics disclosed by genome-resolved metagenomics.</title>
        <authorList>
            <person name="Rodriguez C.A.D."/>
            <person name="Diaz-Garcia L."/>
            <person name="Herrera K."/>
            <person name="Tarazona N.A."/>
            <person name="Sproer C."/>
            <person name="Overmann J."/>
            <person name="Jimenez D.J."/>
        </authorList>
    </citation>
    <scope>NUCLEOTIDE SEQUENCE</scope>
    <source>
        <strain evidence="1">MAG5</strain>
    </source>
</reference>
<gene>
    <name evidence="1" type="ORF">NAG76_04110</name>
</gene>